<reference evidence="1" key="1">
    <citation type="journal article" date="2014" name="Front. Microbiol.">
        <title>High frequency of phylogenetically diverse reductive dehalogenase-homologous genes in deep subseafloor sedimentary metagenomes.</title>
        <authorList>
            <person name="Kawai M."/>
            <person name="Futagami T."/>
            <person name="Toyoda A."/>
            <person name="Takaki Y."/>
            <person name="Nishi S."/>
            <person name="Hori S."/>
            <person name="Arai W."/>
            <person name="Tsubouchi T."/>
            <person name="Morono Y."/>
            <person name="Uchiyama I."/>
            <person name="Ito T."/>
            <person name="Fujiyama A."/>
            <person name="Inagaki F."/>
            <person name="Takami H."/>
        </authorList>
    </citation>
    <scope>NUCLEOTIDE SEQUENCE</scope>
    <source>
        <strain evidence="1">Expedition CK06-06</strain>
    </source>
</reference>
<dbReference type="CDD" id="cd15482">
    <property type="entry name" value="Sialidase_non-viral"/>
    <property type="match status" value="1"/>
</dbReference>
<dbReference type="InterPro" id="IPR036278">
    <property type="entry name" value="Sialidase_sf"/>
</dbReference>
<evidence type="ECO:0008006" key="2">
    <source>
        <dbReference type="Google" id="ProtNLM"/>
    </source>
</evidence>
<dbReference type="Gene3D" id="2.120.10.10">
    <property type="match status" value="1"/>
</dbReference>
<evidence type="ECO:0000313" key="1">
    <source>
        <dbReference type="EMBL" id="GAF93534.1"/>
    </source>
</evidence>
<dbReference type="AlphaFoldDB" id="X0TJY0"/>
<dbReference type="EMBL" id="BARS01015714">
    <property type="protein sequence ID" value="GAF93534.1"/>
    <property type="molecule type" value="Genomic_DNA"/>
</dbReference>
<dbReference type="SUPFAM" id="SSF50939">
    <property type="entry name" value="Sialidases"/>
    <property type="match status" value="1"/>
</dbReference>
<comment type="caution">
    <text evidence="1">The sequence shown here is derived from an EMBL/GenBank/DDBJ whole genome shotgun (WGS) entry which is preliminary data.</text>
</comment>
<gene>
    <name evidence="1" type="ORF">S01H1_25955</name>
</gene>
<proteinExistence type="predicted"/>
<sequence length="136" mass="15586">MMFARTYSGYPVRAYSNDKCQTWSKGELIKELKMPYAGLPTVRRIPGTGDLLFIWISEKSVDKKNPKIARRCALTSAISKDEGKTFGHQRNIVRDPEDDFGYQCIEFLDDKLALVGYHARDGLHVAHIPIDWFYGK</sequence>
<name>X0TJY0_9ZZZZ</name>
<organism evidence="1">
    <name type="scientific">marine sediment metagenome</name>
    <dbReference type="NCBI Taxonomy" id="412755"/>
    <lineage>
        <taxon>unclassified sequences</taxon>
        <taxon>metagenomes</taxon>
        <taxon>ecological metagenomes</taxon>
    </lineage>
</organism>
<accession>X0TJY0</accession>
<protein>
    <recommendedName>
        <fullName evidence="2">Sialidase domain-containing protein</fullName>
    </recommendedName>
</protein>